<dbReference type="PANTHER" id="PTHR46383">
    <property type="entry name" value="ASPARTATE AMINOTRANSFERASE"/>
    <property type="match status" value="1"/>
</dbReference>
<name>A0ABS0IH76_9BACT</name>
<dbReference type="Proteomes" id="UP000597617">
    <property type="component" value="Unassembled WGS sequence"/>
</dbReference>
<evidence type="ECO:0000256" key="1">
    <source>
        <dbReference type="ARBA" id="ARBA00001933"/>
    </source>
</evidence>
<dbReference type="EMBL" id="JADQDQ010000003">
    <property type="protein sequence ID" value="MBF9237278.1"/>
    <property type="molecule type" value="Genomic_DNA"/>
</dbReference>
<comment type="cofactor">
    <cofactor evidence="1">
        <name>pyridoxal 5'-phosphate</name>
        <dbReference type="ChEBI" id="CHEBI:597326"/>
    </cofactor>
</comment>
<evidence type="ECO:0000256" key="5">
    <source>
        <dbReference type="ARBA" id="ARBA00022898"/>
    </source>
</evidence>
<dbReference type="InterPro" id="IPR050596">
    <property type="entry name" value="AspAT/PAT-like"/>
</dbReference>
<dbReference type="Gene3D" id="3.40.640.10">
    <property type="entry name" value="Type I PLP-dependent aspartate aminotransferase-like (Major domain)"/>
    <property type="match status" value="1"/>
</dbReference>
<keyword evidence="4" id="KW-0808">Transferase</keyword>
<dbReference type="Pfam" id="PF00155">
    <property type="entry name" value="Aminotran_1_2"/>
    <property type="match status" value="1"/>
</dbReference>
<dbReference type="GO" id="GO:0008483">
    <property type="term" value="F:transaminase activity"/>
    <property type="evidence" value="ECO:0007669"/>
    <property type="project" value="UniProtKB-KW"/>
</dbReference>
<dbReference type="InterPro" id="IPR015422">
    <property type="entry name" value="PyrdxlP-dep_Trfase_small"/>
</dbReference>
<evidence type="ECO:0000256" key="2">
    <source>
        <dbReference type="ARBA" id="ARBA00007441"/>
    </source>
</evidence>
<dbReference type="InterPro" id="IPR004839">
    <property type="entry name" value="Aminotransferase_I/II_large"/>
</dbReference>
<keyword evidence="8" id="KW-1185">Reference proteome</keyword>
<keyword evidence="3 7" id="KW-0032">Aminotransferase</keyword>
<dbReference type="PANTHER" id="PTHR46383:SF1">
    <property type="entry name" value="ASPARTATE AMINOTRANSFERASE"/>
    <property type="match status" value="1"/>
</dbReference>
<sequence>MPAVALEAAAEVLASTQRQHVPLAVSPVAGLPELREALARRYRQRGATGLTAEQVLVTAGAKTGLFALLSELLQPGDDVLMPTPNWFGFDDLVRRAGGTLRALPLAAADNYVLRPQVLRAALTPATRLLIISNPNNPTGRVYSQAEWTELLAVTDEFPQLWVLSDEIYEGICFGPEAVPTLLAQPDVHQRHVVVSGFSKSLALAGWGVGCVVVPPALAPAIAARLFGTGAAAPTPAQAAALAATQHAESISGALCAQLAPTRAQLLAGLAALPGAPAIIAPEGTYYVFADFTRFLAPEWPAVEASARLVELLAAAGVEVVDGATCGAPGFARLSYAVPAADLEEALTRMQETFARLPMPAEIPG</sequence>
<evidence type="ECO:0000313" key="7">
    <source>
        <dbReference type="EMBL" id="MBF9237278.1"/>
    </source>
</evidence>
<evidence type="ECO:0000256" key="4">
    <source>
        <dbReference type="ARBA" id="ARBA00022679"/>
    </source>
</evidence>
<evidence type="ECO:0000259" key="6">
    <source>
        <dbReference type="Pfam" id="PF00155"/>
    </source>
</evidence>
<protein>
    <submittedName>
        <fullName evidence="7">Aminotransferase class I/II-fold pyridoxal phosphate-dependent enzyme</fullName>
    </submittedName>
</protein>
<reference evidence="7 8" key="1">
    <citation type="submission" date="2020-11" db="EMBL/GenBank/DDBJ databases">
        <authorList>
            <person name="Kim M.K."/>
        </authorList>
    </citation>
    <scope>NUCLEOTIDE SEQUENCE [LARGE SCALE GENOMIC DNA]</scope>
    <source>
        <strain evidence="7 8">BT683</strain>
    </source>
</reference>
<dbReference type="Gene3D" id="3.90.1150.10">
    <property type="entry name" value="Aspartate Aminotransferase, domain 1"/>
    <property type="match status" value="1"/>
</dbReference>
<evidence type="ECO:0000256" key="3">
    <source>
        <dbReference type="ARBA" id="ARBA00022576"/>
    </source>
</evidence>
<accession>A0ABS0IH76</accession>
<organism evidence="7 8">
    <name type="scientific">Hymenobacter jeongseonensis</name>
    <dbReference type="NCBI Taxonomy" id="2791027"/>
    <lineage>
        <taxon>Bacteria</taxon>
        <taxon>Pseudomonadati</taxon>
        <taxon>Bacteroidota</taxon>
        <taxon>Cytophagia</taxon>
        <taxon>Cytophagales</taxon>
        <taxon>Hymenobacteraceae</taxon>
        <taxon>Hymenobacter</taxon>
    </lineage>
</organism>
<gene>
    <name evidence="7" type="ORF">I2I05_07700</name>
</gene>
<proteinExistence type="inferred from homology"/>
<dbReference type="SUPFAM" id="SSF53383">
    <property type="entry name" value="PLP-dependent transferases"/>
    <property type="match status" value="1"/>
</dbReference>
<dbReference type="InterPro" id="IPR015421">
    <property type="entry name" value="PyrdxlP-dep_Trfase_major"/>
</dbReference>
<comment type="caution">
    <text evidence="7">The sequence shown here is derived from an EMBL/GenBank/DDBJ whole genome shotgun (WGS) entry which is preliminary data.</text>
</comment>
<keyword evidence="5" id="KW-0663">Pyridoxal phosphate</keyword>
<comment type="similarity">
    <text evidence="2">Belongs to the class-I pyridoxal-phosphate-dependent aminotransferase family.</text>
</comment>
<dbReference type="CDD" id="cd00609">
    <property type="entry name" value="AAT_like"/>
    <property type="match status" value="1"/>
</dbReference>
<dbReference type="InterPro" id="IPR015424">
    <property type="entry name" value="PyrdxlP-dep_Trfase"/>
</dbReference>
<evidence type="ECO:0000313" key="8">
    <source>
        <dbReference type="Proteomes" id="UP000597617"/>
    </source>
</evidence>
<feature type="domain" description="Aminotransferase class I/classII large" evidence="6">
    <location>
        <begin position="7"/>
        <end position="348"/>
    </location>
</feature>